<evidence type="ECO:0000313" key="3">
    <source>
        <dbReference type="EMBL" id="MBU5592196.1"/>
    </source>
</evidence>
<organism evidence="3 4">
    <name type="scientific">Clostridium simiarum</name>
    <dbReference type="NCBI Taxonomy" id="2841506"/>
    <lineage>
        <taxon>Bacteria</taxon>
        <taxon>Bacillati</taxon>
        <taxon>Bacillota</taxon>
        <taxon>Clostridia</taxon>
        <taxon>Eubacteriales</taxon>
        <taxon>Clostridiaceae</taxon>
        <taxon>Clostridium</taxon>
    </lineage>
</organism>
<evidence type="ECO:0000256" key="1">
    <source>
        <dbReference type="ARBA" id="ARBA00022801"/>
    </source>
</evidence>
<evidence type="ECO:0000259" key="2">
    <source>
        <dbReference type="Pfam" id="PF20434"/>
    </source>
</evidence>
<name>A0ABS6F1N8_9CLOT</name>
<dbReference type="PANTHER" id="PTHR48081:SF13">
    <property type="entry name" value="ALPHA_BETA HYDROLASE"/>
    <property type="match status" value="1"/>
</dbReference>
<sequence>MKKKSVSILLILLIFLSTSIILLYEMVISNKSIAENKNIETNSEISITHIGKGEQYLDLMYKPLGNDGLKLDFYAPLKSEKETWPVIVYIHGGSWAYGNKGFSENLMPLINKLREEGYALVSIEYRLASEEIVFPSPVEDCKDALRWLYKNKDKYNIDTNNIGLLGVSSGGHLALLTAYSNENDFIGDNELSSYKSKVKYVIDYSGPTNFDIEKVKTSEENSINIVKNFLGKDNLFNENILKAASATNYINRDSPPTLIIHGENDTLVPISQSIELYERGKKEGMDIKLLKIPNGDHMLSNITYLDIIKIAKETLSFVESKQ</sequence>
<dbReference type="PANTHER" id="PTHR48081">
    <property type="entry name" value="AB HYDROLASE SUPERFAMILY PROTEIN C4A8.06C"/>
    <property type="match status" value="1"/>
</dbReference>
<feature type="domain" description="BD-FAE-like" evidence="2">
    <location>
        <begin position="71"/>
        <end position="278"/>
    </location>
</feature>
<dbReference type="Proteomes" id="UP000736583">
    <property type="component" value="Unassembled WGS sequence"/>
</dbReference>
<dbReference type="InterPro" id="IPR049492">
    <property type="entry name" value="BD-FAE-like_dom"/>
</dbReference>
<dbReference type="InterPro" id="IPR050300">
    <property type="entry name" value="GDXG_lipolytic_enzyme"/>
</dbReference>
<comment type="caution">
    <text evidence="3">The sequence shown here is derived from an EMBL/GenBank/DDBJ whole genome shotgun (WGS) entry which is preliminary data.</text>
</comment>
<dbReference type="GO" id="GO:0016787">
    <property type="term" value="F:hydrolase activity"/>
    <property type="evidence" value="ECO:0007669"/>
    <property type="project" value="UniProtKB-KW"/>
</dbReference>
<evidence type="ECO:0000313" key="4">
    <source>
        <dbReference type="Proteomes" id="UP000736583"/>
    </source>
</evidence>
<keyword evidence="1 3" id="KW-0378">Hydrolase</keyword>
<accession>A0ABS6F1N8</accession>
<reference evidence="3 4" key="1">
    <citation type="submission" date="2021-06" db="EMBL/GenBank/DDBJ databases">
        <authorList>
            <person name="Sun Q."/>
            <person name="Li D."/>
        </authorList>
    </citation>
    <scope>NUCLEOTIDE SEQUENCE [LARGE SCALE GENOMIC DNA]</scope>
    <source>
        <strain evidence="3 4">MSJ-4</strain>
    </source>
</reference>
<protein>
    <submittedName>
        <fullName evidence="3">Alpha/beta hydrolase</fullName>
    </submittedName>
</protein>
<proteinExistence type="predicted"/>
<gene>
    <name evidence="3" type="ORF">KQI89_10525</name>
</gene>
<dbReference type="Pfam" id="PF20434">
    <property type="entry name" value="BD-FAE"/>
    <property type="match status" value="1"/>
</dbReference>
<keyword evidence="4" id="KW-1185">Reference proteome</keyword>
<dbReference type="EMBL" id="JAHLQL010000003">
    <property type="protein sequence ID" value="MBU5592196.1"/>
    <property type="molecule type" value="Genomic_DNA"/>
</dbReference>
<dbReference type="RefSeq" id="WP_216457035.1">
    <property type="nucleotide sequence ID" value="NZ_JAHLQL010000003.1"/>
</dbReference>